<gene>
    <name evidence="3" type="primary">LOC111131340</name>
</gene>
<dbReference type="PANTHER" id="PTHR47773:SF1">
    <property type="entry name" value="C2H2-TYPE DOMAIN-CONTAINING PROTEIN"/>
    <property type="match status" value="1"/>
</dbReference>
<protein>
    <submittedName>
        <fullName evidence="3">Uncharacterized protein LOC111131340</fullName>
    </submittedName>
</protein>
<accession>A0A8B8E2S5</accession>
<dbReference type="RefSeq" id="XP_022334520.1">
    <property type="nucleotide sequence ID" value="XM_022478812.1"/>
</dbReference>
<dbReference type="GeneID" id="111131340"/>
<organism evidence="2 3">
    <name type="scientific">Crassostrea virginica</name>
    <name type="common">Eastern oyster</name>
    <dbReference type="NCBI Taxonomy" id="6565"/>
    <lineage>
        <taxon>Eukaryota</taxon>
        <taxon>Metazoa</taxon>
        <taxon>Spiralia</taxon>
        <taxon>Lophotrochozoa</taxon>
        <taxon>Mollusca</taxon>
        <taxon>Bivalvia</taxon>
        <taxon>Autobranchia</taxon>
        <taxon>Pteriomorphia</taxon>
        <taxon>Ostreida</taxon>
        <taxon>Ostreoidea</taxon>
        <taxon>Ostreidae</taxon>
        <taxon>Crassostrea</taxon>
    </lineage>
</organism>
<dbReference type="KEGG" id="cvn:111131340"/>
<feature type="region of interest" description="Disordered" evidence="1">
    <location>
        <begin position="313"/>
        <end position="343"/>
    </location>
</feature>
<sequence length="409" mass="46267">MVAGIVRRYREAEVPPPVLLYEDSHCCGASRLIDVFRDAWPDLAVRLDVWHFMRRLAVGVTIDTHRLYGTFMSQLSYAIFKWDKDDLALLKAAKRSEMASNNITTASDKDVIDRLTRKEMSLHCRRTTRGAEETIAMIQMLLEMFDGEQGRDTMGVPLFHHERIWEIWRVQKNHVVCLQDPDGVQLYIQTGTLKKGSITLPVFRCARGSTSLWSFHLHLQHFIPGKSANANNFQVYLLEGLHRWNEDRMAAAISASPDPICYSASLKHSVNNLGQEMLGRKFFPNYVDPRKYTGELIGIDYLFNQTGKSLEEVGAERDEGEDNVAEEEKEPDTFDEGFDEEEEFEDLTMSVVDSFLPTQQCRLSSKSSSSQESSPSSVKISSSIESSTQDEAVGPDNVGGYQHVVALVN</sequence>
<evidence type="ECO:0000313" key="2">
    <source>
        <dbReference type="Proteomes" id="UP000694844"/>
    </source>
</evidence>
<dbReference type="OrthoDB" id="6150720at2759"/>
<proteinExistence type="predicted"/>
<keyword evidence="2" id="KW-1185">Reference proteome</keyword>
<reference evidence="3" key="1">
    <citation type="submission" date="2025-08" db="UniProtKB">
        <authorList>
            <consortium name="RefSeq"/>
        </authorList>
    </citation>
    <scope>IDENTIFICATION</scope>
    <source>
        <tissue evidence="3">Whole sample</tissue>
    </source>
</reference>
<dbReference type="PANTHER" id="PTHR47773">
    <property type="entry name" value="SI:DKEY-9I5.2-RELATED"/>
    <property type="match status" value="1"/>
</dbReference>
<evidence type="ECO:0000313" key="3">
    <source>
        <dbReference type="RefSeq" id="XP_022334520.1"/>
    </source>
</evidence>
<name>A0A8B8E2S5_CRAVI</name>
<dbReference type="AlphaFoldDB" id="A0A8B8E2S5"/>
<feature type="compositionally biased region" description="Acidic residues" evidence="1">
    <location>
        <begin position="318"/>
        <end position="343"/>
    </location>
</feature>
<evidence type="ECO:0000256" key="1">
    <source>
        <dbReference type="SAM" id="MobiDB-lite"/>
    </source>
</evidence>
<dbReference type="Proteomes" id="UP000694844">
    <property type="component" value="Chromosome 4"/>
</dbReference>
<feature type="compositionally biased region" description="Low complexity" evidence="1">
    <location>
        <begin position="364"/>
        <end position="387"/>
    </location>
</feature>
<feature type="region of interest" description="Disordered" evidence="1">
    <location>
        <begin position="362"/>
        <end position="398"/>
    </location>
</feature>